<dbReference type="OrthoDB" id="9028214at2"/>
<proteinExistence type="predicted"/>
<sequence>MSPFPTRISRTQHLPARIAGQFARQIQQGELKPGDRLPTENAMATNFGVSRTVIREAIAQLRNEGMIETRQGVGAFVIDRPTRHIRLDDGGQMEGHDFRDLFQLRVPLEIEAAGLAATYHRPEHLVQMDAALLRMTATGEDPEDGILADLDFHRTIAAATGNDYFVQFLGAVSDRILQTIVASRARIRLDEIVAIVNDEHVALREAIAARDPTRARGAMRAHMAGSAARIALRLEFYS</sequence>
<comment type="caution">
    <text evidence="5">The sequence shown here is derived from an EMBL/GenBank/DDBJ whole genome shotgun (WGS) entry which is preliminary data.</text>
</comment>
<dbReference type="Proteomes" id="UP000309747">
    <property type="component" value="Unassembled WGS sequence"/>
</dbReference>
<evidence type="ECO:0000256" key="3">
    <source>
        <dbReference type="ARBA" id="ARBA00023163"/>
    </source>
</evidence>
<dbReference type="InterPro" id="IPR008920">
    <property type="entry name" value="TF_FadR/GntR_C"/>
</dbReference>
<dbReference type="Gene3D" id="1.20.120.530">
    <property type="entry name" value="GntR ligand-binding domain-like"/>
    <property type="match status" value="1"/>
</dbReference>
<dbReference type="PROSITE" id="PS50949">
    <property type="entry name" value="HTH_GNTR"/>
    <property type="match status" value="1"/>
</dbReference>
<reference evidence="5 6" key="1">
    <citation type="submission" date="2019-04" db="EMBL/GenBank/DDBJ databases">
        <authorList>
            <person name="Li J."/>
        </authorList>
    </citation>
    <scope>NUCLEOTIDE SEQUENCE [LARGE SCALE GENOMIC DNA]</scope>
    <source>
        <strain evidence="5 6">KCTC 42687</strain>
    </source>
</reference>
<dbReference type="CDD" id="cd07377">
    <property type="entry name" value="WHTH_GntR"/>
    <property type="match status" value="1"/>
</dbReference>
<gene>
    <name evidence="5" type="ORF">FA743_13230</name>
</gene>
<dbReference type="RefSeq" id="WP_136886579.1">
    <property type="nucleotide sequence ID" value="NZ_SUNI01000013.1"/>
</dbReference>
<accession>A0A4U0R7F1</accession>
<dbReference type="PANTHER" id="PTHR43537">
    <property type="entry name" value="TRANSCRIPTIONAL REGULATOR, GNTR FAMILY"/>
    <property type="match status" value="1"/>
</dbReference>
<dbReference type="InterPro" id="IPR011711">
    <property type="entry name" value="GntR_C"/>
</dbReference>
<evidence type="ECO:0000259" key="4">
    <source>
        <dbReference type="PROSITE" id="PS50949"/>
    </source>
</evidence>
<keyword evidence="2" id="KW-0238">DNA-binding</keyword>
<dbReference type="Pfam" id="PF00392">
    <property type="entry name" value="GntR"/>
    <property type="match status" value="1"/>
</dbReference>
<dbReference type="InterPro" id="IPR000524">
    <property type="entry name" value="Tscrpt_reg_HTH_GntR"/>
</dbReference>
<dbReference type="InterPro" id="IPR036388">
    <property type="entry name" value="WH-like_DNA-bd_sf"/>
</dbReference>
<dbReference type="SUPFAM" id="SSF48008">
    <property type="entry name" value="GntR ligand-binding domain-like"/>
    <property type="match status" value="1"/>
</dbReference>
<dbReference type="InterPro" id="IPR036390">
    <property type="entry name" value="WH_DNA-bd_sf"/>
</dbReference>
<dbReference type="AlphaFoldDB" id="A0A4U0R7F1"/>
<name>A0A4U0R7F1_9RHOB</name>
<dbReference type="PANTHER" id="PTHR43537:SF5">
    <property type="entry name" value="UXU OPERON TRANSCRIPTIONAL REGULATOR"/>
    <property type="match status" value="1"/>
</dbReference>
<dbReference type="SMART" id="SM00895">
    <property type="entry name" value="FCD"/>
    <property type="match status" value="1"/>
</dbReference>
<evidence type="ECO:0000256" key="2">
    <source>
        <dbReference type="ARBA" id="ARBA00023125"/>
    </source>
</evidence>
<evidence type="ECO:0000256" key="1">
    <source>
        <dbReference type="ARBA" id="ARBA00023015"/>
    </source>
</evidence>
<dbReference type="EMBL" id="SUNI01000013">
    <property type="protein sequence ID" value="TJZ90867.1"/>
    <property type="molecule type" value="Genomic_DNA"/>
</dbReference>
<evidence type="ECO:0000313" key="5">
    <source>
        <dbReference type="EMBL" id="TJZ90867.1"/>
    </source>
</evidence>
<dbReference type="Gene3D" id="1.10.10.10">
    <property type="entry name" value="Winged helix-like DNA-binding domain superfamily/Winged helix DNA-binding domain"/>
    <property type="match status" value="1"/>
</dbReference>
<evidence type="ECO:0000313" key="6">
    <source>
        <dbReference type="Proteomes" id="UP000309747"/>
    </source>
</evidence>
<dbReference type="PRINTS" id="PR00035">
    <property type="entry name" value="HTHGNTR"/>
</dbReference>
<dbReference type="SUPFAM" id="SSF46785">
    <property type="entry name" value="Winged helix' DNA-binding domain"/>
    <property type="match status" value="1"/>
</dbReference>
<dbReference type="Pfam" id="PF07729">
    <property type="entry name" value="FCD"/>
    <property type="match status" value="1"/>
</dbReference>
<dbReference type="GO" id="GO:0003677">
    <property type="term" value="F:DNA binding"/>
    <property type="evidence" value="ECO:0007669"/>
    <property type="project" value="UniProtKB-KW"/>
</dbReference>
<dbReference type="GO" id="GO:0003700">
    <property type="term" value="F:DNA-binding transcription factor activity"/>
    <property type="evidence" value="ECO:0007669"/>
    <property type="project" value="InterPro"/>
</dbReference>
<protein>
    <submittedName>
        <fullName evidence="5">FadR family transcriptional regulator</fullName>
    </submittedName>
</protein>
<keyword evidence="3" id="KW-0804">Transcription</keyword>
<organism evidence="5 6">
    <name type="scientific">Paracoccus gahaiensis</name>
    <dbReference type="NCBI Taxonomy" id="1706839"/>
    <lineage>
        <taxon>Bacteria</taxon>
        <taxon>Pseudomonadati</taxon>
        <taxon>Pseudomonadota</taxon>
        <taxon>Alphaproteobacteria</taxon>
        <taxon>Rhodobacterales</taxon>
        <taxon>Paracoccaceae</taxon>
        <taxon>Paracoccus</taxon>
    </lineage>
</organism>
<feature type="domain" description="HTH gntR-type" evidence="4">
    <location>
        <begin position="12"/>
        <end position="80"/>
    </location>
</feature>
<dbReference type="SMART" id="SM00345">
    <property type="entry name" value="HTH_GNTR"/>
    <property type="match status" value="1"/>
</dbReference>
<keyword evidence="1" id="KW-0805">Transcription regulation</keyword>
<keyword evidence="6" id="KW-1185">Reference proteome</keyword>